<dbReference type="SMART" id="SM00490">
    <property type="entry name" value="HELICc"/>
    <property type="match status" value="1"/>
</dbReference>
<dbReference type="InterPro" id="IPR001650">
    <property type="entry name" value="Helicase_C-like"/>
</dbReference>
<evidence type="ECO:0000256" key="1">
    <source>
        <dbReference type="ARBA" id="ARBA00022801"/>
    </source>
</evidence>
<dbReference type="Pfam" id="PF00176">
    <property type="entry name" value="SNF2-rel_dom"/>
    <property type="match status" value="1"/>
</dbReference>
<dbReference type="EMBL" id="AUZY01009706">
    <property type="protein sequence ID" value="EQD41265.1"/>
    <property type="molecule type" value="Genomic_DNA"/>
</dbReference>
<evidence type="ECO:0000259" key="2">
    <source>
        <dbReference type="PROSITE" id="PS51194"/>
    </source>
</evidence>
<dbReference type="GO" id="GO:0016787">
    <property type="term" value="F:hydrolase activity"/>
    <property type="evidence" value="ECO:0007669"/>
    <property type="project" value="UniProtKB-KW"/>
</dbReference>
<dbReference type="InterPro" id="IPR049730">
    <property type="entry name" value="SNF2/RAD54-like_C"/>
</dbReference>
<keyword evidence="3" id="KW-0808">Transferase</keyword>
<reference evidence="3" key="1">
    <citation type="submission" date="2013-08" db="EMBL/GenBank/DDBJ databases">
        <authorList>
            <person name="Mendez C."/>
            <person name="Richter M."/>
            <person name="Ferrer M."/>
            <person name="Sanchez J."/>
        </authorList>
    </citation>
    <scope>NUCLEOTIDE SEQUENCE</scope>
</reference>
<dbReference type="Pfam" id="PF00271">
    <property type="entry name" value="Helicase_C"/>
    <property type="match status" value="1"/>
</dbReference>
<dbReference type="InterPro" id="IPR027417">
    <property type="entry name" value="P-loop_NTPase"/>
</dbReference>
<dbReference type="CDD" id="cd18793">
    <property type="entry name" value="SF2_C_SNF"/>
    <property type="match status" value="1"/>
</dbReference>
<dbReference type="PANTHER" id="PTHR45629:SF7">
    <property type="entry name" value="DNA EXCISION REPAIR PROTEIN ERCC-6-RELATED"/>
    <property type="match status" value="1"/>
</dbReference>
<protein>
    <submittedName>
        <fullName evidence="3">Non-specific serine/threonine protein kinase</fullName>
    </submittedName>
</protein>
<name>T1AH67_9ZZZZ</name>
<reference evidence="3" key="2">
    <citation type="journal article" date="2014" name="ISME J.">
        <title>Microbial stratification in low pH oxic and suboxic macroscopic growths along an acid mine drainage.</title>
        <authorList>
            <person name="Mendez-Garcia C."/>
            <person name="Mesa V."/>
            <person name="Sprenger R.R."/>
            <person name="Richter M."/>
            <person name="Diez M.S."/>
            <person name="Solano J."/>
            <person name="Bargiela R."/>
            <person name="Golyshina O.V."/>
            <person name="Manteca A."/>
            <person name="Ramos J.L."/>
            <person name="Gallego J.R."/>
            <person name="Llorente I."/>
            <person name="Martins Dos Santos V.A."/>
            <person name="Jensen O.N."/>
            <person name="Pelaez A.I."/>
            <person name="Sanchez J."/>
            <person name="Ferrer M."/>
        </authorList>
    </citation>
    <scope>NUCLEOTIDE SEQUENCE</scope>
</reference>
<dbReference type="PROSITE" id="PS51194">
    <property type="entry name" value="HELICASE_CTER"/>
    <property type="match status" value="1"/>
</dbReference>
<dbReference type="GO" id="GO:0015616">
    <property type="term" value="F:DNA translocase activity"/>
    <property type="evidence" value="ECO:0007669"/>
    <property type="project" value="TreeGrafter"/>
</dbReference>
<dbReference type="Gene3D" id="3.40.50.300">
    <property type="entry name" value="P-loop containing nucleotide triphosphate hydrolases"/>
    <property type="match status" value="1"/>
</dbReference>
<dbReference type="AlphaFoldDB" id="T1AH67"/>
<dbReference type="SUPFAM" id="SSF52540">
    <property type="entry name" value="P-loop containing nucleoside triphosphate hydrolases"/>
    <property type="match status" value="2"/>
</dbReference>
<dbReference type="GO" id="GO:0005524">
    <property type="term" value="F:ATP binding"/>
    <property type="evidence" value="ECO:0007669"/>
    <property type="project" value="InterPro"/>
</dbReference>
<proteinExistence type="predicted"/>
<sequence>MLDEAQSIKNPVSKGARAARNLAARHRFALTGTPVENRLTELWSLFEFLNPGYLGPITSFRENFANRIERFGDEGTARQLQRLVRPMILRRVKSDPTIAPELPSRVEQKVFCPLTPEQATLYEATVRDMLERIEQASGMERRGLVLSALTKLKQVCDHPALLLHDRSAIPGRSGKLERLVEMLTEAFEEGDRALVFTQYAEMGEMLREHLTRSFQIDVPFLHGALSAKERDVVIRRFQDEHGPPVFVLSLKAGGFGLNLTRANRVFHFDRWWNPAVEDQASDRAHRIGQRSRVMVHKFVTDGTLEERIETLLEQKRGLAGRVLTQGEAGLTELSTAGLRELFALRRETILEDVTAAVPLPAGAGPLTGA</sequence>
<dbReference type="Gene3D" id="3.40.50.10810">
    <property type="entry name" value="Tandem AAA-ATPase domain"/>
    <property type="match status" value="1"/>
</dbReference>
<dbReference type="FunFam" id="3.40.50.300:FF:000533">
    <property type="entry name" value="Helicase, Snf2 family"/>
    <property type="match status" value="1"/>
</dbReference>
<dbReference type="PANTHER" id="PTHR45629">
    <property type="entry name" value="SNF2/RAD54 FAMILY MEMBER"/>
    <property type="match status" value="1"/>
</dbReference>
<organism evidence="3">
    <name type="scientific">mine drainage metagenome</name>
    <dbReference type="NCBI Taxonomy" id="410659"/>
    <lineage>
        <taxon>unclassified sequences</taxon>
        <taxon>metagenomes</taxon>
        <taxon>ecological metagenomes</taxon>
    </lineage>
</organism>
<keyword evidence="1" id="KW-0378">Hydrolase</keyword>
<keyword evidence="3" id="KW-0723">Serine/threonine-protein kinase</keyword>
<dbReference type="InterPro" id="IPR000330">
    <property type="entry name" value="SNF2_N"/>
</dbReference>
<dbReference type="InterPro" id="IPR038718">
    <property type="entry name" value="SNF2-like_sf"/>
</dbReference>
<comment type="caution">
    <text evidence="3">The sequence shown here is derived from an EMBL/GenBank/DDBJ whole genome shotgun (WGS) entry which is preliminary data.</text>
</comment>
<gene>
    <name evidence="3" type="ORF">B1B_14624</name>
</gene>
<evidence type="ECO:0000313" key="3">
    <source>
        <dbReference type="EMBL" id="EQD41265.1"/>
    </source>
</evidence>
<dbReference type="InterPro" id="IPR050496">
    <property type="entry name" value="SNF2_RAD54_helicase_repair"/>
</dbReference>
<keyword evidence="3" id="KW-0418">Kinase</keyword>
<dbReference type="GO" id="GO:0004674">
    <property type="term" value="F:protein serine/threonine kinase activity"/>
    <property type="evidence" value="ECO:0007669"/>
    <property type="project" value="UniProtKB-KW"/>
</dbReference>
<accession>T1AH67</accession>
<feature type="domain" description="Helicase C-terminal" evidence="2">
    <location>
        <begin position="175"/>
        <end position="329"/>
    </location>
</feature>